<proteinExistence type="predicted"/>
<feature type="non-terminal residue" evidence="2">
    <location>
        <position position="143"/>
    </location>
</feature>
<evidence type="ECO:0000313" key="3">
    <source>
        <dbReference type="Proteomes" id="UP000023152"/>
    </source>
</evidence>
<dbReference type="AlphaFoldDB" id="X6L7G1"/>
<dbReference type="EMBL" id="ASPP01048777">
    <property type="protein sequence ID" value="ETN97737.1"/>
    <property type="molecule type" value="Genomic_DNA"/>
</dbReference>
<feature type="compositionally biased region" description="Polar residues" evidence="1">
    <location>
        <begin position="117"/>
        <end position="130"/>
    </location>
</feature>
<sequence>MDRDQQKMALYLYDTTKDFKSIEEKEKDKKKHGEPGICLFEYFGTPWINYHDSYYFGKHGAIWSLEPTGFLHLYYIPYPSSESSSLGSEVGAKKHVTVVEMKDADLQRESNEEEQDNTSPYGSHPTKVNMTLRTPLVSQEKVL</sequence>
<evidence type="ECO:0000313" key="2">
    <source>
        <dbReference type="EMBL" id="ETN97737.1"/>
    </source>
</evidence>
<name>X6L7G1_RETFI</name>
<dbReference type="Gene3D" id="2.140.10.30">
    <property type="entry name" value="Dipeptidylpeptidase IV, N-terminal domain"/>
    <property type="match status" value="1"/>
</dbReference>
<keyword evidence="3" id="KW-1185">Reference proteome</keyword>
<dbReference type="Proteomes" id="UP000023152">
    <property type="component" value="Unassembled WGS sequence"/>
</dbReference>
<protein>
    <submittedName>
        <fullName evidence="2">Uncharacterized protein</fullName>
    </submittedName>
</protein>
<evidence type="ECO:0000256" key="1">
    <source>
        <dbReference type="SAM" id="MobiDB-lite"/>
    </source>
</evidence>
<gene>
    <name evidence="2" type="ORF">RFI_39789</name>
</gene>
<organism evidence="2 3">
    <name type="scientific">Reticulomyxa filosa</name>
    <dbReference type="NCBI Taxonomy" id="46433"/>
    <lineage>
        <taxon>Eukaryota</taxon>
        <taxon>Sar</taxon>
        <taxon>Rhizaria</taxon>
        <taxon>Retaria</taxon>
        <taxon>Foraminifera</taxon>
        <taxon>Monothalamids</taxon>
        <taxon>Reticulomyxidae</taxon>
        <taxon>Reticulomyxa</taxon>
    </lineage>
</organism>
<reference evidence="2 3" key="1">
    <citation type="journal article" date="2013" name="Curr. Biol.">
        <title>The Genome of the Foraminiferan Reticulomyxa filosa.</title>
        <authorList>
            <person name="Glockner G."/>
            <person name="Hulsmann N."/>
            <person name="Schleicher M."/>
            <person name="Noegel A.A."/>
            <person name="Eichinger L."/>
            <person name="Gallinger C."/>
            <person name="Pawlowski J."/>
            <person name="Sierra R."/>
            <person name="Euteneuer U."/>
            <person name="Pillet L."/>
            <person name="Moustafa A."/>
            <person name="Platzer M."/>
            <person name="Groth M."/>
            <person name="Szafranski K."/>
            <person name="Schliwa M."/>
        </authorList>
    </citation>
    <scope>NUCLEOTIDE SEQUENCE [LARGE SCALE GENOMIC DNA]</scope>
</reference>
<feature type="compositionally biased region" description="Basic and acidic residues" evidence="1">
    <location>
        <begin position="101"/>
        <end position="110"/>
    </location>
</feature>
<comment type="caution">
    <text evidence="2">The sequence shown here is derived from an EMBL/GenBank/DDBJ whole genome shotgun (WGS) entry which is preliminary data.</text>
</comment>
<accession>X6L7G1</accession>
<feature type="region of interest" description="Disordered" evidence="1">
    <location>
        <begin position="101"/>
        <end position="130"/>
    </location>
</feature>